<evidence type="ECO:0008006" key="3">
    <source>
        <dbReference type="Google" id="ProtNLM"/>
    </source>
</evidence>
<dbReference type="Gene3D" id="3.40.50.2000">
    <property type="entry name" value="Glycogen Phosphorylase B"/>
    <property type="match status" value="1"/>
</dbReference>
<evidence type="ECO:0000313" key="1">
    <source>
        <dbReference type="EMBL" id="GFS34542.1"/>
    </source>
</evidence>
<keyword evidence="2" id="KW-1185">Reference proteome</keyword>
<dbReference type="EMBL" id="BJWL01000212">
    <property type="protein sequence ID" value="GFS34542.1"/>
    <property type="molecule type" value="Genomic_DNA"/>
</dbReference>
<dbReference type="AlphaFoldDB" id="A0A7J0DG20"/>
<evidence type="ECO:0000313" key="2">
    <source>
        <dbReference type="Proteomes" id="UP000585474"/>
    </source>
</evidence>
<comment type="caution">
    <text evidence="1">The sequence shown here is derived from an EMBL/GenBank/DDBJ whole genome shotgun (WGS) entry which is preliminary data.</text>
</comment>
<name>A0A7J0DG20_9ERIC</name>
<gene>
    <name evidence="1" type="ORF">Acr_00g0034590</name>
</gene>
<reference evidence="2" key="1">
    <citation type="submission" date="2019-07" db="EMBL/GenBank/DDBJ databases">
        <title>De Novo Assembly of kiwifruit Actinidia rufa.</title>
        <authorList>
            <person name="Sugita-Konishi S."/>
            <person name="Sato K."/>
            <person name="Mori E."/>
            <person name="Abe Y."/>
            <person name="Kisaki G."/>
            <person name="Hamano K."/>
            <person name="Suezawa K."/>
            <person name="Otani M."/>
            <person name="Fukuda T."/>
            <person name="Manabe T."/>
            <person name="Gomi K."/>
            <person name="Tabuchi M."/>
            <person name="Akimitsu K."/>
            <person name="Kataoka I."/>
        </authorList>
    </citation>
    <scope>NUCLEOTIDE SEQUENCE [LARGE SCALE GENOMIC DNA]</scope>
    <source>
        <strain evidence="2">cv. Fuchu</strain>
    </source>
</reference>
<sequence length="93" mass="10322">MVEITLPLADGLPEGCEATNDFRVEQIPYLKVYDDLLHAPFEELVHRHSPDFIFLDLVPCWVPEIAAKFSIGSAFTAATLAYLGPQAEMKSLS</sequence>
<accession>A0A7J0DG20</accession>
<proteinExistence type="predicted"/>
<dbReference type="Proteomes" id="UP000585474">
    <property type="component" value="Unassembled WGS sequence"/>
</dbReference>
<dbReference type="SUPFAM" id="SSF53756">
    <property type="entry name" value="UDP-Glycosyltransferase/glycogen phosphorylase"/>
    <property type="match status" value="1"/>
</dbReference>
<organism evidence="1 2">
    <name type="scientific">Actinidia rufa</name>
    <dbReference type="NCBI Taxonomy" id="165716"/>
    <lineage>
        <taxon>Eukaryota</taxon>
        <taxon>Viridiplantae</taxon>
        <taxon>Streptophyta</taxon>
        <taxon>Embryophyta</taxon>
        <taxon>Tracheophyta</taxon>
        <taxon>Spermatophyta</taxon>
        <taxon>Magnoliopsida</taxon>
        <taxon>eudicotyledons</taxon>
        <taxon>Gunneridae</taxon>
        <taxon>Pentapetalae</taxon>
        <taxon>asterids</taxon>
        <taxon>Ericales</taxon>
        <taxon>Actinidiaceae</taxon>
        <taxon>Actinidia</taxon>
    </lineage>
</organism>
<protein>
    <recommendedName>
        <fullName evidence="3">UDP-Glycosyltransferase superfamily protein</fullName>
    </recommendedName>
</protein>
<dbReference type="OrthoDB" id="5835829at2759"/>